<evidence type="ECO:0000256" key="1">
    <source>
        <dbReference type="ARBA" id="ARBA00004761"/>
    </source>
</evidence>
<dbReference type="SUPFAM" id="SSF52540">
    <property type="entry name" value="P-loop containing nucleoside triphosphate hydrolases"/>
    <property type="match status" value="1"/>
</dbReference>
<proteinExistence type="inferred from homology"/>
<accession>A0ABQ6Z726</accession>
<keyword evidence="6 9" id="KW-0418">Kinase</keyword>
<dbReference type="InterPro" id="IPR027417">
    <property type="entry name" value="P-loop_NTPase"/>
</dbReference>
<dbReference type="InterPro" id="IPR006001">
    <property type="entry name" value="Therm_gnt_kin"/>
</dbReference>
<evidence type="ECO:0000313" key="10">
    <source>
        <dbReference type="EMBL" id="KAF1694484.1"/>
    </source>
</evidence>
<protein>
    <recommendedName>
        <fullName evidence="3 9">Gluconokinase</fullName>
        <ecNumber evidence="3 9">2.7.1.12</ecNumber>
    </recommendedName>
</protein>
<comment type="similarity">
    <text evidence="2 9">Belongs to the gluconokinase GntK/GntV family.</text>
</comment>
<keyword evidence="5 9" id="KW-0547">Nucleotide-binding</keyword>
<dbReference type="CDD" id="cd02021">
    <property type="entry name" value="GntK"/>
    <property type="match status" value="1"/>
</dbReference>
<evidence type="ECO:0000256" key="7">
    <source>
        <dbReference type="ARBA" id="ARBA00022840"/>
    </source>
</evidence>
<organism evidence="10 11">
    <name type="scientific">Pseudoxanthomonas daejeonensis</name>
    <dbReference type="NCBI Taxonomy" id="266062"/>
    <lineage>
        <taxon>Bacteria</taxon>
        <taxon>Pseudomonadati</taxon>
        <taxon>Pseudomonadota</taxon>
        <taxon>Gammaproteobacteria</taxon>
        <taxon>Lysobacterales</taxon>
        <taxon>Lysobacteraceae</taxon>
        <taxon>Pseudoxanthomonas</taxon>
    </lineage>
</organism>
<evidence type="ECO:0000256" key="6">
    <source>
        <dbReference type="ARBA" id="ARBA00022777"/>
    </source>
</evidence>
<dbReference type="Proteomes" id="UP000788419">
    <property type="component" value="Unassembled WGS sequence"/>
</dbReference>
<evidence type="ECO:0000256" key="5">
    <source>
        <dbReference type="ARBA" id="ARBA00022741"/>
    </source>
</evidence>
<evidence type="ECO:0000256" key="8">
    <source>
        <dbReference type="ARBA" id="ARBA00048090"/>
    </source>
</evidence>
<evidence type="ECO:0000313" key="11">
    <source>
        <dbReference type="Proteomes" id="UP000788419"/>
    </source>
</evidence>
<dbReference type="Gene3D" id="3.40.50.300">
    <property type="entry name" value="P-loop containing nucleotide triphosphate hydrolases"/>
    <property type="match status" value="1"/>
</dbReference>
<dbReference type="PANTHER" id="PTHR43442:SF3">
    <property type="entry name" value="GLUCONOKINASE-RELATED"/>
    <property type="match status" value="1"/>
</dbReference>
<evidence type="ECO:0000256" key="3">
    <source>
        <dbReference type="ARBA" id="ARBA00012054"/>
    </source>
</evidence>
<keyword evidence="7 9" id="KW-0067">ATP-binding</keyword>
<comment type="catalytic activity">
    <reaction evidence="8 9">
        <text>D-gluconate + ATP = 6-phospho-D-gluconate + ADP + H(+)</text>
        <dbReference type="Rhea" id="RHEA:19433"/>
        <dbReference type="ChEBI" id="CHEBI:15378"/>
        <dbReference type="ChEBI" id="CHEBI:18391"/>
        <dbReference type="ChEBI" id="CHEBI:30616"/>
        <dbReference type="ChEBI" id="CHEBI:58759"/>
        <dbReference type="ChEBI" id="CHEBI:456216"/>
        <dbReference type="EC" id="2.7.1.12"/>
    </reaction>
</comment>
<dbReference type="RefSeq" id="WP_162410427.1">
    <property type="nucleotide sequence ID" value="NZ_PDWN01000008.1"/>
</dbReference>
<keyword evidence="4 9" id="KW-0808">Transferase</keyword>
<comment type="pathway">
    <text evidence="1">Carbohydrate acid metabolism.</text>
</comment>
<evidence type="ECO:0000256" key="9">
    <source>
        <dbReference type="RuleBase" id="RU363066"/>
    </source>
</evidence>
<gene>
    <name evidence="10" type="ORF">CSC65_09710</name>
</gene>
<dbReference type="NCBIfam" id="TIGR01313">
    <property type="entry name" value="therm_gnt_kin"/>
    <property type="match status" value="1"/>
</dbReference>
<keyword evidence="11" id="KW-1185">Reference proteome</keyword>
<dbReference type="EMBL" id="PDWN01000008">
    <property type="protein sequence ID" value="KAF1694484.1"/>
    <property type="molecule type" value="Genomic_DNA"/>
</dbReference>
<evidence type="ECO:0000256" key="4">
    <source>
        <dbReference type="ARBA" id="ARBA00022679"/>
    </source>
</evidence>
<comment type="caution">
    <text evidence="10">The sequence shown here is derived from an EMBL/GenBank/DDBJ whole genome shotgun (WGS) entry which is preliminary data.</text>
</comment>
<name>A0ABQ6Z726_9GAMM</name>
<evidence type="ECO:0000256" key="2">
    <source>
        <dbReference type="ARBA" id="ARBA00008420"/>
    </source>
</evidence>
<reference evidence="10 11" key="1">
    <citation type="submission" date="2017-10" db="EMBL/GenBank/DDBJ databases">
        <title>Whole genome sequencing of members of genus Pseudoxanthomonas.</title>
        <authorList>
            <person name="Kumar S."/>
            <person name="Bansal K."/>
            <person name="Kaur A."/>
            <person name="Patil P."/>
            <person name="Sharma S."/>
            <person name="Patil P.B."/>
        </authorList>
    </citation>
    <scope>NUCLEOTIDE SEQUENCE [LARGE SCALE GENOMIC DNA]</scope>
    <source>
        <strain evidence="10 11">DSM 17801</strain>
    </source>
</reference>
<sequence length="165" mass="17938">MGVSGSGKTTLARALADTWPATFLDADDFHSAEAKAHMASGQPLTDAMRQPWVERIASDLVRRVEAGERIALAFSGLRRRHRDALRVTGLPLRFVYLQGEARLIAARMRARSGHYMPVSLLDSQFATLEDPRGEPDVVALPVDLAPEAQLQRALATLVPGARADA</sequence>
<dbReference type="EC" id="2.7.1.12" evidence="3 9"/>
<dbReference type="PANTHER" id="PTHR43442">
    <property type="entry name" value="GLUCONOKINASE-RELATED"/>
    <property type="match status" value="1"/>
</dbReference>
<dbReference type="Pfam" id="PF13671">
    <property type="entry name" value="AAA_33"/>
    <property type="match status" value="1"/>
</dbReference>